<evidence type="ECO:0000313" key="3">
    <source>
        <dbReference type="EMBL" id="KAK9009186.1"/>
    </source>
</evidence>
<dbReference type="Pfam" id="PF13456">
    <property type="entry name" value="RVT_3"/>
    <property type="match status" value="1"/>
</dbReference>
<dbReference type="PANTHER" id="PTHR47723">
    <property type="entry name" value="OS05G0353850 PROTEIN"/>
    <property type="match status" value="1"/>
</dbReference>
<comment type="caution">
    <text evidence="3">The sequence shown here is derived from an EMBL/GenBank/DDBJ whole genome shotgun (WGS) entry which is preliminary data.</text>
</comment>
<dbReference type="InterPro" id="IPR002156">
    <property type="entry name" value="RNaseH_domain"/>
</dbReference>
<organism evidence="3 4">
    <name type="scientific">Hibiscus sabdariffa</name>
    <name type="common">roselle</name>
    <dbReference type="NCBI Taxonomy" id="183260"/>
    <lineage>
        <taxon>Eukaryota</taxon>
        <taxon>Viridiplantae</taxon>
        <taxon>Streptophyta</taxon>
        <taxon>Embryophyta</taxon>
        <taxon>Tracheophyta</taxon>
        <taxon>Spermatophyta</taxon>
        <taxon>Magnoliopsida</taxon>
        <taxon>eudicotyledons</taxon>
        <taxon>Gunneridae</taxon>
        <taxon>Pentapetalae</taxon>
        <taxon>rosids</taxon>
        <taxon>malvids</taxon>
        <taxon>Malvales</taxon>
        <taxon>Malvaceae</taxon>
        <taxon>Malvoideae</taxon>
        <taxon>Hibiscus</taxon>
    </lineage>
</organism>
<dbReference type="EMBL" id="JBBPBN010000024">
    <property type="protein sequence ID" value="KAK9009186.1"/>
    <property type="molecule type" value="Genomic_DNA"/>
</dbReference>
<dbReference type="SUPFAM" id="SSF53098">
    <property type="entry name" value="Ribonuclease H-like"/>
    <property type="match status" value="1"/>
</dbReference>
<feature type="region of interest" description="Disordered" evidence="1">
    <location>
        <begin position="1"/>
        <end position="43"/>
    </location>
</feature>
<sequence length="190" mass="20625">MGGVGRGKQLEGNIQAGPRGGGRGQQGSVAQIRPRGPKRGLQGKYEVCTPVGSKKARSASSILVIEEDGNLELKGLHTTESAEACAFKEGVRMAIENDWTQVIFEGDSATTVSKLDRKELERSHTAAHLRSTISKLVDQPGFSFSFVRRACNQAAHGLAQWAVNEDVIFRFDFAIPLCIKHFVIEDAIFG</sequence>
<evidence type="ECO:0000313" key="4">
    <source>
        <dbReference type="Proteomes" id="UP001396334"/>
    </source>
</evidence>
<dbReference type="InterPro" id="IPR036397">
    <property type="entry name" value="RNaseH_sf"/>
</dbReference>
<dbReference type="InterPro" id="IPR053151">
    <property type="entry name" value="RNase_H-like"/>
</dbReference>
<evidence type="ECO:0000256" key="1">
    <source>
        <dbReference type="SAM" id="MobiDB-lite"/>
    </source>
</evidence>
<dbReference type="InterPro" id="IPR044730">
    <property type="entry name" value="RNase_H-like_dom_plant"/>
</dbReference>
<dbReference type="CDD" id="cd06222">
    <property type="entry name" value="RNase_H_like"/>
    <property type="match status" value="1"/>
</dbReference>
<evidence type="ECO:0000259" key="2">
    <source>
        <dbReference type="Pfam" id="PF13456"/>
    </source>
</evidence>
<gene>
    <name evidence="3" type="ORF">V6N11_035731</name>
</gene>
<feature type="domain" description="RNase H type-1" evidence="2">
    <location>
        <begin position="72"/>
        <end position="162"/>
    </location>
</feature>
<dbReference type="InterPro" id="IPR012337">
    <property type="entry name" value="RNaseH-like_sf"/>
</dbReference>
<name>A0ABR2R8T1_9ROSI</name>
<dbReference type="PANTHER" id="PTHR47723:SF19">
    <property type="entry name" value="POLYNUCLEOTIDYL TRANSFERASE, RIBONUCLEASE H-LIKE SUPERFAMILY PROTEIN"/>
    <property type="match status" value="1"/>
</dbReference>
<accession>A0ABR2R8T1</accession>
<protein>
    <recommendedName>
        <fullName evidence="2">RNase H type-1 domain-containing protein</fullName>
    </recommendedName>
</protein>
<keyword evidence="4" id="KW-1185">Reference proteome</keyword>
<reference evidence="3 4" key="1">
    <citation type="journal article" date="2024" name="G3 (Bethesda)">
        <title>Genome assembly of Hibiscus sabdariffa L. provides insights into metabolisms of medicinal natural products.</title>
        <authorList>
            <person name="Kim T."/>
        </authorList>
    </citation>
    <scope>NUCLEOTIDE SEQUENCE [LARGE SCALE GENOMIC DNA]</scope>
    <source>
        <strain evidence="3">TK-2024</strain>
        <tissue evidence="3">Old leaves</tissue>
    </source>
</reference>
<proteinExistence type="predicted"/>
<dbReference type="Proteomes" id="UP001396334">
    <property type="component" value="Unassembled WGS sequence"/>
</dbReference>
<dbReference type="Gene3D" id="3.30.420.10">
    <property type="entry name" value="Ribonuclease H-like superfamily/Ribonuclease H"/>
    <property type="match status" value="1"/>
</dbReference>